<organism evidence="1 2">
    <name type="scientific">Trema orientale</name>
    <name type="common">Charcoal tree</name>
    <name type="synonym">Celtis orientalis</name>
    <dbReference type="NCBI Taxonomy" id="63057"/>
    <lineage>
        <taxon>Eukaryota</taxon>
        <taxon>Viridiplantae</taxon>
        <taxon>Streptophyta</taxon>
        <taxon>Embryophyta</taxon>
        <taxon>Tracheophyta</taxon>
        <taxon>Spermatophyta</taxon>
        <taxon>Magnoliopsida</taxon>
        <taxon>eudicotyledons</taxon>
        <taxon>Gunneridae</taxon>
        <taxon>Pentapetalae</taxon>
        <taxon>rosids</taxon>
        <taxon>fabids</taxon>
        <taxon>Rosales</taxon>
        <taxon>Cannabaceae</taxon>
        <taxon>Trema</taxon>
    </lineage>
</organism>
<sequence>MQIGSSIIVTCRLSPIRNAVLQKLRPWALVYFGLVSRDIGLPLEVVETEASAVTQALRNLV</sequence>
<dbReference type="EMBL" id="JXTC01000002">
    <property type="protein sequence ID" value="POO03424.1"/>
    <property type="molecule type" value="Genomic_DNA"/>
</dbReference>
<dbReference type="OrthoDB" id="10283206at2759"/>
<keyword evidence="2" id="KW-1185">Reference proteome</keyword>
<protein>
    <submittedName>
        <fullName evidence="1">Uncharacterized protein</fullName>
    </submittedName>
</protein>
<accession>A0A2P5G058</accession>
<evidence type="ECO:0000313" key="2">
    <source>
        <dbReference type="Proteomes" id="UP000237000"/>
    </source>
</evidence>
<proteinExistence type="predicted"/>
<comment type="caution">
    <text evidence="1">The sequence shown here is derived from an EMBL/GenBank/DDBJ whole genome shotgun (WGS) entry which is preliminary data.</text>
</comment>
<dbReference type="Proteomes" id="UP000237000">
    <property type="component" value="Unassembled WGS sequence"/>
</dbReference>
<reference evidence="2" key="1">
    <citation type="submission" date="2016-06" db="EMBL/GenBank/DDBJ databases">
        <title>Parallel loss of symbiosis genes in relatives of nitrogen-fixing non-legume Parasponia.</title>
        <authorList>
            <person name="Van Velzen R."/>
            <person name="Holmer R."/>
            <person name="Bu F."/>
            <person name="Rutten L."/>
            <person name="Van Zeijl A."/>
            <person name="Liu W."/>
            <person name="Santuari L."/>
            <person name="Cao Q."/>
            <person name="Sharma T."/>
            <person name="Shen D."/>
            <person name="Roswanjaya Y."/>
            <person name="Wardhani T."/>
            <person name="Kalhor M.S."/>
            <person name="Jansen J."/>
            <person name="Van den Hoogen J."/>
            <person name="Gungor B."/>
            <person name="Hartog M."/>
            <person name="Hontelez J."/>
            <person name="Verver J."/>
            <person name="Yang W.-C."/>
            <person name="Schijlen E."/>
            <person name="Repin R."/>
            <person name="Schilthuizen M."/>
            <person name="Schranz E."/>
            <person name="Heidstra R."/>
            <person name="Miyata K."/>
            <person name="Fedorova E."/>
            <person name="Kohlen W."/>
            <person name="Bisseling T."/>
            <person name="Smit S."/>
            <person name="Geurts R."/>
        </authorList>
    </citation>
    <scope>NUCLEOTIDE SEQUENCE [LARGE SCALE GENOMIC DNA]</scope>
    <source>
        <strain evidence="2">cv. RG33-2</strain>
    </source>
</reference>
<dbReference type="InParanoid" id="A0A2P5G058"/>
<gene>
    <name evidence="1" type="ORF">TorRG33x02_006290</name>
</gene>
<name>A0A2P5G058_TREOI</name>
<evidence type="ECO:0000313" key="1">
    <source>
        <dbReference type="EMBL" id="POO03424.1"/>
    </source>
</evidence>
<dbReference type="AlphaFoldDB" id="A0A2P5G058"/>